<evidence type="ECO:0000256" key="2">
    <source>
        <dbReference type="ARBA" id="ARBA00004370"/>
    </source>
</evidence>
<evidence type="ECO:0000259" key="9">
    <source>
        <dbReference type="PROSITE" id="PS50885"/>
    </source>
</evidence>
<proteinExistence type="predicted"/>
<dbReference type="SMART" id="SM00387">
    <property type="entry name" value="HATPase_c"/>
    <property type="match status" value="1"/>
</dbReference>
<dbReference type="Pfam" id="PF00672">
    <property type="entry name" value="HAMP"/>
    <property type="match status" value="1"/>
</dbReference>
<keyword evidence="6 10" id="KW-0418">Kinase</keyword>
<keyword evidence="8" id="KW-0472">Membrane</keyword>
<dbReference type="Gene3D" id="6.10.340.10">
    <property type="match status" value="1"/>
</dbReference>
<evidence type="ECO:0000313" key="10">
    <source>
        <dbReference type="EMBL" id="TLC99981.1"/>
    </source>
</evidence>
<evidence type="ECO:0000256" key="1">
    <source>
        <dbReference type="ARBA" id="ARBA00000085"/>
    </source>
</evidence>
<dbReference type="SUPFAM" id="SSF158472">
    <property type="entry name" value="HAMP domain-like"/>
    <property type="match status" value="1"/>
</dbReference>
<dbReference type="EC" id="2.7.13.3" evidence="3"/>
<comment type="subcellular location">
    <subcellularLocation>
        <location evidence="2">Membrane</location>
    </subcellularLocation>
</comment>
<dbReference type="InterPro" id="IPR003594">
    <property type="entry name" value="HATPase_dom"/>
</dbReference>
<dbReference type="AlphaFoldDB" id="A0A4U8Q566"/>
<dbReference type="InterPro" id="IPR003660">
    <property type="entry name" value="HAMP_dom"/>
</dbReference>
<evidence type="ECO:0000256" key="8">
    <source>
        <dbReference type="SAM" id="Phobius"/>
    </source>
</evidence>
<evidence type="ECO:0000256" key="5">
    <source>
        <dbReference type="ARBA" id="ARBA00022679"/>
    </source>
</evidence>
<dbReference type="PANTHER" id="PTHR34220:SF7">
    <property type="entry name" value="SENSOR HISTIDINE KINASE YPDA"/>
    <property type="match status" value="1"/>
</dbReference>
<keyword evidence="8" id="KW-0812">Transmembrane</keyword>
<dbReference type="CDD" id="cd06225">
    <property type="entry name" value="HAMP"/>
    <property type="match status" value="1"/>
</dbReference>
<feature type="transmembrane region" description="Helical" evidence="8">
    <location>
        <begin position="299"/>
        <end position="321"/>
    </location>
</feature>
<evidence type="ECO:0000313" key="11">
    <source>
        <dbReference type="Proteomes" id="UP000306509"/>
    </source>
</evidence>
<dbReference type="EMBL" id="QGQD01000060">
    <property type="protein sequence ID" value="TLC99981.1"/>
    <property type="molecule type" value="Genomic_DNA"/>
</dbReference>
<dbReference type="Gene3D" id="3.30.565.10">
    <property type="entry name" value="Histidine kinase-like ATPase, C-terminal domain"/>
    <property type="match status" value="1"/>
</dbReference>
<keyword evidence="11" id="KW-1185">Reference proteome</keyword>
<evidence type="ECO:0000256" key="3">
    <source>
        <dbReference type="ARBA" id="ARBA00012438"/>
    </source>
</evidence>
<dbReference type="InterPro" id="IPR004358">
    <property type="entry name" value="Sig_transdc_His_kin-like_C"/>
</dbReference>
<keyword evidence="7" id="KW-0902">Two-component regulatory system</keyword>
<dbReference type="Pfam" id="PF02518">
    <property type="entry name" value="HATPase_c"/>
    <property type="match status" value="1"/>
</dbReference>
<reference evidence="10 11" key="1">
    <citation type="journal article" date="2019" name="Anaerobe">
        <title>Detection of Robinsoniella peoriensis in multiple bone samples of a trauma patient.</title>
        <authorList>
            <person name="Schrottner P."/>
            <person name="Hartwich K."/>
            <person name="Bunk B."/>
            <person name="Schober I."/>
            <person name="Helbig S."/>
            <person name="Rudolph W.W."/>
            <person name="Gunzer F."/>
        </authorList>
    </citation>
    <scope>NUCLEOTIDE SEQUENCE [LARGE SCALE GENOMIC DNA]</scope>
    <source>
        <strain evidence="10 11">DSM 106044</strain>
    </source>
</reference>
<comment type="caution">
    <text evidence="10">The sequence shown here is derived from an EMBL/GenBank/DDBJ whole genome shotgun (WGS) entry which is preliminary data.</text>
</comment>
<comment type="catalytic activity">
    <reaction evidence="1">
        <text>ATP + protein L-histidine = ADP + protein N-phospho-L-histidine.</text>
        <dbReference type="EC" id="2.7.13.3"/>
    </reaction>
</comment>
<dbReference type="GO" id="GO:0016020">
    <property type="term" value="C:membrane"/>
    <property type="evidence" value="ECO:0007669"/>
    <property type="project" value="UniProtKB-SubCell"/>
</dbReference>
<dbReference type="Proteomes" id="UP000306509">
    <property type="component" value="Unassembled WGS sequence"/>
</dbReference>
<feature type="domain" description="HAMP" evidence="9">
    <location>
        <begin position="319"/>
        <end position="371"/>
    </location>
</feature>
<evidence type="ECO:0000256" key="7">
    <source>
        <dbReference type="ARBA" id="ARBA00023012"/>
    </source>
</evidence>
<gene>
    <name evidence="10" type="primary">ypdA_22</name>
    <name evidence="10" type="ORF">DSM106044_03072</name>
</gene>
<organism evidence="10 11">
    <name type="scientific">Robinsoniella peoriensis</name>
    <dbReference type="NCBI Taxonomy" id="180332"/>
    <lineage>
        <taxon>Bacteria</taxon>
        <taxon>Bacillati</taxon>
        <taxon>Bacillota</taxon>
        <taxon>Clostridia</taxon>
        <taxon>Lachnospirales</taxon>
        <taxon>Lachnospiraceae</taxon>
        <taxon>Robinsoniella</taxon>
    </lineage>
</organism>
<dbReference type="PANTHER" id="PTHR34220">
    <property type="entry name" value="SENSOR HISTIDINE KINASE YPDA"/>
    <property type="match status" value="1"/>
</dbReference>
<keyword evidence="4" id="KW-0597">Phosphoprotein</keyword>
<dbReference type="InterPro" id="IPR050640">
    <property type="entry name" value="Bact_2-comp_sensor_kinase"/>
</dbReference>
<keyword evidence="5 10" id="KW-0808">Transferase</keyword>
<accession>A0A4U8Q566</accession>
<evidence type="ECO:0000256" key="4">
    <source>
        <dbReference type="ARBA" id="ARBA00022553"/>
    </source>
</evidence>
<dbReference type="RefSeq" id="WP_161597359.1">
    <property type="nucleotide sequence ID" value="NZ_QGQD01000060.1"/>
</dbReference>
<keyword evidence="8" id="KW-1133">Transmembrane helix</keyword>
<dbReference type="PRINTS" id="PR00344">
    <property type="entry name" value="BCTRLSENSOR"/>
</dbReference>
<dbReference type="InterPro" id="IPR010559">
    <property type="entry name" value="Sig_transdc_His_kin_internal"/>
</dbReference>
<sequence length="601" mass="68737">MRVKILILCLGLTLFALILQTILFENSSSGLIYNQAKEESFASLQNMQNEIYGFVKNMESNMIEIYSEKDLIQGLKNKEKIENLRTDYYRLAYNFGTSHFATTDGVVAMYLYNPQHEIISTYRRAVTPKHNYQTDIYEDAENQNAGVVKEYVESDDTTMLISSYYNQYRETDIIRLVLKIYNNSNLNDVIGYAVCDIDSKVIRSIMEKYSTDKTMFMWIQPSGDRPAVSIGSLEGKDVEYYNEISAKIQTTSSSDVAKLLTTSKRVFFQVPQKKYNMDAYSLMPRSLLVQNQKALTKNLIFIALIMIIAAAILTILVSRGLTKPLDKLMQTIERIKGGETHLRVDVHNKDEVGILGQSFNEMLDQMEVLISQEYETKLLLNRAEYKALQAQINPHFLYNTLDTMSSIAQIQNCPEVSGLSQSLSNIFRYSLDMKNPFSTVAKEIVHLKNYIYVMNVRMRDNVKYSFDIDETVLQDTVPRISIQPLVENALNHGLRNTRGDKEIIVCAQVREGNLWISVQDNGVGMDAVKVNEILEKNDINLVEKGSSIGLNNINARMKMLYGREYGIHVESEVGKGTRIYLKIPRVKMEEVSSWMQQPIKS</sequence>
<dbReference type="STRING" id="180332.GCA_000797495_03336"/>
<dbReference type="SUPFAM" id="SSF55874">
    <property type="entry name" value="ATPase domain of HSP90 chaperone/DNA topoisomerase II/histidine kinase"/>
    <property type="match status" value="1"/>
</dbReference>
<dbReference type="Pfam" id="PF06580">
    <property type="entry name" value="His_kinase"/>
    <property type="match status" value="1"/>
</dbReference>
<dbReference type="SMART" id="SM00304">
    <property type="entry name" value="HAMP"/>
    <property type="match status" value="1"/>
</dbReference>
<name>A0A4U8Q566_9FIRM</name>
<dbReference type="InterPro" id="IPR036890">
    <property type="entry name" value="HATPase_C_sf"/>
</dbReference>
<dbReference type="PROSITE" id="PS50885">
    <property type="entry name" value="HAMP"/>
    <property type="match status" value="1"/>
</dbReference>
<evidence type="ECO:0000256" key="6">
    <source>
        <dbReference type="ARBA" id="ARBA00022777"/>
    </source>
</evidence>
<protein>
    <recommendedName>
        <fullName evidence="3">histidine kinase</fullName>
        <ecNumber evidence="3">2.7.13.3</ecNumber>
    </recommendedName>
</protein>
<dbReference type="GO" id="GO:0000155">
    <property type="term" value="F:phosphorelay sensor kinase activity"/>
    <property type="evidence" value="ECO:0007669"/>
    <property type="project" value="InterPro"/>
</dbReference>